<feature type="transmembrane region" description="Helical" evidence="1">
    <location>
        <begin position="313"/>
        <end position="334"/>
    </location>
</feature>
<evidence type="ECO:0000259" key="2">
    <source>
        <dbReference type="PROSITE" id="PS50850"/>
    </source>
</evidence>
<feature type="transmembrane region" description="Helical" evidence="1">
    <location>
        <begin position="340"/>
        <end position="361"/>
    </location>
</feature>
<evidence type="ECO:0000256" key="1">
    <source>
        <dbReference type="SAM" id="Phobius"/>
    </source>
</evidence>
<dbReference type="RefSeq" id="WP_229125473.1">
    <property type="nucleotide sequence ID" value="NZ_CP064789.1"/>
</dbReference>
<dbReference type="PANTHER" id="PTHR23518">
    <property type="entry name" value="C-METHYLTRANSFERASE"/>
    <property type="match status" value="1"/>
</dbReference>
<gene>
    <name evidence="3" type="ORF">HSBGL_0495</name>
</gene>
<dbReference type="Proteomes" id="UP000663305">
    <property type="component" value="Chromosome"/>
</dbReference>
<feature type="transmembrane region" description="Helical" evidence="1">
    <location>
        <begin position="7"/>
        <end position="28"/>
    </location>
</feature>
<dbReference type="Pfam" id="PF07690">
    <property type="entry name" value="MFS_1"/>
    <property type="match status" value="1"/>
</dbReference>
<organism evidence="3 4">
    <name type="scientific">Halapricum desulfuricans</name>
    <dbReference type="NCBI Taxonomy" id="2841257"/>
    <lineage>
        <taxon>Archaea</taxon>
        <taxon>Methanobacteriati</taxon>
        <taxon>Methanobacteriota</taxon>
        <taxon>Stenosarchaea group</taxon>
        <taxon>Halobacteria</taxon>
        <taxon>Halobacteriales</taxon>
        <taxon>Haloarculaceae</taxon>
        <taxon>Halapricum</taxon>
    </lineage>
</organism>
<dbReference type="PROSITE" id="PS50850">
    <property type="entry name" value="MFS"/>
    <property type="match status" value="1"/>
</dbReference>
<keyword evidence="1" id="KW-0812">Transmembrane</keyword>
<keyword evidence="1" id="KW-1133">Transmembrane helix</keyword>
<feature type="transmembrane region" description="Helical" evidence="1">
    <location>
        <begin position="93"/>
        <end position="115"/>
    </location>
</feature>
<keyword evidence="1" id="KW-0472">Membrane</keyword>
<accession>A0A897N955</accession>
<dbReference type="Gene3D" id="1.20.1250.20">
    <property type="entry name" value="MFS general substrate transporter like domains"/>
    <property type="match status" value="1"/>
</dbReference>
<dbReference type="PANTHER" id="PTHR23518:SF2">
    <property type="entry name" value="MAJOR FACILITATOR SUPERFAMILY TRANSPORTER"/>
    <property type="match status" value="1"/>
</dbReference>
<protein>
    <submittedName>
        <fullName evidence="3">MFS family permease</fullName>
    </submittedName>
</protein>
<dbReference type="InterPro" id="IPR020846">
    <property type="entry name" value="MFS_dom"/>
</dbReference>
<evidence type="ECO:0000313" key="4">
    <source>
        <dbReference type="Proteomes" id="UP000663305"/>
    </source>
</evidence>
<reference evidence="3" key="1">
    <citation type="submission" date="2020-11" db="EMBL/GenBank/DDBJ databases">
        <title>Carbohydrate-dependent, anaerobic sulfur respiration: A novel catabolism in halophilic archaea.</title>
        <authorList>
            <person name="Sorokin D.Y."/>
            <person name="Messina E."/>
            <person name="Smedile F."/>
            <person name="La Cono V."/>
            <person name="Hallsworth J.E."/>
            <person name="Yakimov M.M."/>
        </authorList>
    </citation>
    <scope>NUCLEOTIDE SEQUENCE</scope>
    <source>
        <strain evidence="3">HSR-Bgl</strain>
    </source>
</reference>
<feature type="transmembrane region" description="Helical" evidence="1">
    <location>
        <begin position="164"/>
        <end position="185"/>
    </location>
</feature>
<feature type="transmembrane region" description="Helical" evidence="1">
    <location>
        <begin position="243"/>
        <end position="262"/>
    </location>
</feature>
<dbReference type="SUPFAM" id="SSF103473">
    <property type="entry name" value="MFS general substrate transporter"/>
    <property type="match status" value="1"/>
</dbReference>
<dbReference type="InterPro" id="IPR036259">
    <property type="entry name" value="MFS_trans_sf"/>
</dbReference>
<feature type="transmembrane region" description="Helical" evidence="1">
    <location>
        <begin position="274"/>
        <end position="293"/>
    </location>
</feature>
<feature type="transmembrane region" description="Helical" evidence="1">
    <location>
        <begin position="68"/>
        <end position="87"/>
    </location>
</feature>
<feature type="domain" description="Major facilitator superfamily (MFS) profile" evidence="2">
    <location>
        <begin position="1"/>
        <end position="426"/>
    </location>
</feature>
<evidence type="ECO:0000313" key="3">
    <source>
        <dbReference type="EMBL" id="QSG10930.1"/>
    </source>
</evidence>
<proteinExistence type="predicted"/>
<dbReference type="InterPro" id="IPR011701">
    <property type="entry name" value="MFS"/>
</dbReference>
<feature type="transmembrane region" description="Helical" evidence="1">
    <location>
        <begin position="34"/>
        <end position="56"/>
    </location>
</feature>
<dbReference type="AlphaFoldDB" id="A0A897N955"/>
<dbReference type="EMBL" id="CP064789">
    <property type="protein sequence ID" value="QSG10930.1"/>
    <property type="molecule type" value="Genomic_DNA"/>
</dbReference>
<sequence length="436" mass="44838">MTDRWLYPWGLGSVAFGGASLLVPLYAVQLGASAFQLGLLASAAALAGAPGAVVFGRLADRVSVRRPLVVGTLAVVAACLAVIPFVSTVTAVVVANAALWLVIAAVAPVVTMVVVDATPESAWAGRIGRLNKFQGYGWAGGLLVGTVWPLAVGRFVGVETAMRTLFWMFAACGAVSAAGTAWTLPRPDDHVTSPRQLRRIGRILATSRGSIRGTTVVFSPNRLYWSTRALRPERLRERFSPALVTYLLAAALFLSGSAAFWAPLPLALTDAGIGSGPVFGLYLLASLGSAVLYEPAGRLASRYDLRRLQAGALAVRAVSLPVVALAAGIGIVSFRFGFVGLWLAIIGGTWGVMAVVGTAIVTHLAPPEVRGEILGVHAALGAVAGGVGGLLGGWVATVGYVAAFVIAAGLVLSGAALVLSLERVSGGPSVDGRRSR</sequence>
<name>A0A897N955_9EURY</name>
<dbReference type="GO" id="GO:0022857">
    <property type="term" value="F:transmembrane transporter activity"/>
    <property type="evidence" value="ECO:0007669"/>
    <property type="project" value="InterPro"/>
</dbReference>
<feature type="transmembrane region" description="Helical" evidence="1">
    <location>
        <begin position="373"/>
        <end position="394"/>
    </location>
</feature>
<feature type="transmembrane region" description="Helical" evidence="1">
    <location>
        <begin position="136"/>
        <end position="158"/>
    </location>
</feature>
<dbReference type="GeneID" id="68860026"/>
<feature type="transmembrane region" description="Helical" evidence="1">
    <location>
        <begin position="400"/>
        <end position="419"/>
    </location>
</feature>